<proteinExistence type="inferred from homology"/>
<dbReference type="GO" id="GO:0055085">
    <property type="term" value="P:transmembrane transport"/>
    <property type="evidence" value="ECO:0007669"/>
    <property type="project" value="InterPro"/>
</dbReference>
<dbReference type="PANTHER" id="PTHR30193">
    <property type="entry name" value="ABC TRANSPORTER PERMEASE PROTEIN"/>
    <property type="match status" value="1"/>
</dbReference>
<reference evidence="9 10" key="1">
    <citation type="submission" date="2017-02" db="EMBL/GenBank/DDBJ databases">
        <authorList>
            <person name="Peterson S.W."/>
        </authorList>
    </citation>
    <scope>NUCLEOTIDE SEQUENCE [LARGE SCALE GENOMIC DNA]</scope>
    <source>
        <strain evidence="9 10">ATCC BAA-1030</strain>
    </source>
</reference>
<comment type="subcellular location">
    <subcellularLocation>
        <location evidence="1 7">Cell membrane</location>
        <topology evidence="1 7">Multi-pass membrane protein</topology>
    </subcellularLocation>
</comment>
<dbReference type="InterPro" id="IPR035906">
    <property type="entry name" value="MetI-like_sf"/>
</dbReference>
<keyword evidence="6 7" id="KW-0472">Membrane</keyword>
<dbReference type="Pfam" id="PF00528">
    <property type="entry name" value="BPD_transp_1"/>
    <property type="match status" value="1"/>
</dbReference>
<dbReference type="SUPFAM" id="SSF161098">
    <property type="entry name" value="MetI-like"/>
    <property type="match status" value="1"/>
</dbReference>
<feature type="domain" description="ABC transmembrane type-1" evidence="8">
    <location>
        <begin position="81"/>
        <end position="287"/>
    </location>
</feature>
<feature type="transmembrane region" description="Helical" evidence="7">
    <location>
        <begin position="32"/>
        <end position="54"/>
    </location>
</feature>
<keyword evidence="2 7" id="KW-0813">Transport</keyword>
<feature type="transmembrane region" description="Helical" evidence="7">
    <location>
        <begin position="206"/>
        <end position="228"/>
    </location>
</feature>
<feature type="transmembrane region" description="Helical" evidence="7">
    <location>
        <begin position="159"/>
        <end position="185"/>
    </location>
</feature>
<evidence type="ECO:0000256" key="4">
    <source>
        <dbReference type="ARBA" id="ARBA00022692"/>
    </source>
</evidence>
<dbReference type="Gene3D" id="1.10.3720.10">
    <property type="entry name" value="MetI-like"/>
    <property type="match status" value="1"/>
</dbReference>
<evidence type="ECO:0000256" key="2">
    <source>
        <dbReference type="ARBA" id="ARBA00022448"/>
    </source>
</evidence>
<gene>
    <name evidence="9" type="ORF">SAMN02745116_02360</name>
</gene>
<dbReference type="EMBL" id="FUXI01000035">
    <property type="protein sequence ID" value="SKA08404.1"/>
    <property type="molecule type" value="Genomic_DNA"/>
</dbReference>
<organism evidence="9 10">
    <name type="scientific">Pilibacter termitis</name>
    <dbReference type="NCBI Taxonomy" id="263852"/>
    <lineage>
        <taxon>Bacteria</taxon>
        <taxon>Bacillati</taxon>
        <taxon>Bacillota</taxon>
        <taxon>Bacilli</taxon>
        <taxon>Lactobacillales</taxon>
        <taxon>Enterococcaceae</taxon>
        <taxon>Pilibacter</taxon>
    </lineage>
</organism>
<sequence length="294" mass="34226">MEKIIGDNKEIMQRVKWQFQRGKVRNFLQTHIFILPSVLGVLLFYLVPLVFIVLSSFQRGGSFSFESYQIVWKNVAFWLATKNTLLFMLIAIPLLMTLSLAFARFLSKSIGAFDRLKIVYILPLALPAVSMSLFWRFFFAPRGLLNGFLHVKIDWLDTALSFLVVIFLFIWKNFGYMMILWLAGIMSVSQSMIEAARIDGASERTIFLRIILPTIQPTAVVVYLLSLIQSFRVFRDIYALAGDYPHEQMYLWQHLFNNWFRDFELDKMTAGTCVYLLILLIALFPIAKGMRREK</sequence>
<dbReference type="RefSeq" id="WP_078808258.1">
    <property type="nucleotide sequence ID" value="NZ_FUXI01000035.1"/>
</dbReference>
<evidence type="ECO:0000256" key="6">
    <source>
        <dbReference type="ARBA" id="ARBA00023136"/>
    </source>
</evidence>
<dbReference type="AlphaFoldDB" id="A0A1T4QXG2"/>
<evidence type="ECO:0000313" key="9">
    <source>
        <dbReference type="EMBL" id="SKA08404.1"/>
    </source>
</evidence>
<protein>
    <submittedName>
        <fullName evidence="9">Multiple sugar transport system permease protein</fullName>
    </submittedName>
</protein>
<dbReference type="OrthoDB" id="9798257at2"/>
<dbReference type="STRING" id="263852.SAMN02745116_02360"/>
<keyword evidence="3" id="KW-1003">Cell membrane</keyword>
<dbReference type="InterPro" id="IPR000515">
    <property type="entry name" value="MetI-like"/>
</dbReference>
<dbReference type="CDD" id="cd06261">
    <property type="entry name" value="TM_PBP2"/>
    <property type="match status" value="1"/>
</dbReference>
<feature type="transmembrane region" description="Helical" evidence="7">
    <location>
        <begin position="118"/>
        <end position="139"/>
    </location>
</feature>
<dbReference type="PROSITE" id="PS50928">
    <property type="entry name" value="ABC_TM1"/>
    <property type="match status" value="1"/>
</dbReference>
<feature type="transmembrane region" description="Helical" evidence="7">
    <location>
        <begin position="268"/>
        <end position="287"/>
    </location>
</feature>
<evidence type="ECO:0000256" key="7">
    <source>
        <dbReference type="RuleBase" id="RU363032"/>
    </source>
</evidence>
<keyword evidence="5 7" id="KW-1133">Transmembrane helix</keyword>
<keyword evidence="9" id="KW-0762">Sugar transport</keyword>
<evidence type="ECO:0000256" key="3">
    <source>
        <dbReference type="ARBA" id="ARBA00022475"/>
    </source>
</evidence>
<dbReference type="GO" id="GO:0005886">
    <property type="term" value="C:plasma membrane"/>
    <property type="evidence" value="ECO:0007669"/>
    <property type="project" value="UniProtKB-SubCell"/>
</dbReference>
<dbReference type="InterPro" id="IPR051393">
    <property type="entry name" value="ABC_transporter_permease"/>
</dbReference>
<evidence type="ECO:0000259" key="8">
    <source>
        <dbReference type="PROSITE" id="PS50928"/>
    </source>
</evidence>
<dbReference type="PANTHER" id="PTHR30193:SF37">
    <property type="entry name" value="INNER MEMBRANE ABC TRANSPORTER PERMEASE PROTEIN YCJO"/>
    <property type="match status" value="1"/>
</dbReference>
<comment type="similarity">
    <text evidence="7">Belongs to the binding-protein-dependent transport system permease family.</text>
</comment>
<evidence type="ECO:0000256" key="1">
    <source>
        <dbReference type="ARBA" id="ARBA00004651"/>
    </source>
</evidence>
<keyword evidence="10" id="KW-1185">Reference proteome</keyword>
<accession>A0A1T4QXG2</accession>
<evidence type="ECO:0000313" key="10">
    <source>
        <dbReference type="Proteomes" id="UP000190328"/>
    </source>
</evidence>
<dbReference type="Proteomes" id="UP000190328">
    <property type="component" value="Unassembled WGS sequence"/>
</dbReference>
<feature type="transmembrane region" description="Helical" evidence="7">
    <location>
        <begin position="85"/>
        <end position="106"/>
    </location>
</feature>
<evidence type="ECO:0000256" key="5">
    <source>
        <dbReference type="ARBA" id="ARBA00022989"/>
    </source>
</evidence>
<name>A0A1T4QXG2_9ENTE</name>
<keyword evidence="4 7" id="KW-0812">Transmembrane</keyword>